<proteinExistence type="predicted"/>
<name>A0ABQ0GXR5_9HYPH</name>
<keyword evidence="3" id="KW-1185">Reference proteome</keyword>
<evidence type="ECO:0000313" key="3">
    <source>
        <dbReference type="Proteomes" id="UP001628091"/>
    </source>
</evidence>
<dbReference type="EMBL" id="BAAFZP010000001">
    <property type="protein sequence ID" value="GAB1581440.1"/>
    <property type="molecule type" value="Genomic_DNA"/>
</dbReference>
<gene>
    <name evidence="2" type="ORF">PPNSA23_13830</name>
</gene>
<sequence length="354" mass="38372">MAAIDCTVAPTRDALLPIMANAHFGLGDKSRWGYLGSRKAVYDEWKAGKSIPQLASAFGKKQNQIRDLILEYQLYLDALDLNWTSAEKQELLNPAVEFNPPVRFLQTTGHKSAVGIEFDRINLKIKFTAKDAKDKFKHLVRKLVVDTSKGLSATSIYKDVFADYVAKAINNKAESKESSSAPSLSAPSLNAGGEATAKGSKGGNGTQSSSEGNPSINGNGKAQKLAKGALFNYPVTSGSALHQQLMSEAKSINSNRFPAASTALLRAIVEIILKSIIHDQGANPENKLLSLETSLDICLGNKVQLSLDDKKILKEFKKSHLDYVNLGAHGTVVPNALRLMAARDCIDQFVMRNI</sequence>
<reference evidence="2 3" key="1">
    <citation type="submission" date="2024-10" db="EMBL/GenBank/DDBJ databases">
        <title>Isolation, draft genome sequencing and identification of Phyllobacterium sp. NSA23, isolated from leaf soil.</title>
        <authorList>
            <person name="Akita H."/>
        </authorList>
    </citation>
    <scope>NUCLEOTIDE SEQUENCE [LARGE SCALE GENOMIC DNA]</scope>
    <source>
        <strain evidence="2 3">NSA23</strain>
    </source>
</reference>
<feature type="compositionally biased region" description="Polar residues" evidence="1">
    <location>
        <begin position="206"/>
        <end position="219"/>
    </location>
</feature>
<protein>
    <submittedName>
        <fullName evidence="2">Uncharacterized protein</fullName>
    </submittedName>
</protein>
<accession>A0ABQ0GXR5</accession>
<dbReference type="RefSeq" id="WP_407864270.1">
    <property type="nucleotide sequence ID" value="NZ_BAAFZP010000001.1"/>
</dbReference>
<feature type="compositionally biased region" description="Low complexity" evidence="1">
    <location>
        <begin position="178"/>
        <end position="191"/>
    </location>
</feature>
<organism evidence="2 3">
    <name type="scientific">Phyllobacterium phragmitis</name>
    <dbReference type="NCBI Taxonomy" id="2670329"/>
    <lineage>
        <taxon>Bacteria</taxon>
        <taxon>Pseudomonadati</taxon>
        <taxon>Pseudomonadota</taxon>
        <taxon>Alphaproteobacteria</taxon>
        <taxon>Hyphomicrobiales</taxon>
        <taxon>Phyllobacteriaceae</taxon>
        <taxon>Phyllobacterium</taxon>
    </lineage>
</organism>
<evidence type="ECO:0000256" key="1">
    <source>
        <dbReference type="SAM" id="MobiDB-lite"/>
    </source>
</evidence>
<feature type="region of interest" description="Disordered" evidence="1">
    <location>
        <begin position="176"/>
        <end position="219"/>
    </location>
</feature>
<evidence type="ECO:0000313" key="2">
    <source>
        <dbReference type="EMBL" id="GAB1581440.1"/>
    </source>
</evidence>
<comment type="caution">
    <text evidence="2">The sequence shown here is derived from an EMBL/GenBank/DDBJ whole genome shotgun (WGS) entry which is preliminary data.</text>
</comment>
<dbReference type="Proteomes" id="UP001628091">
    <property type="component" value="Unassembled WGS sequence"/>
</dbReference>